<dbReference type="PROSITE" id="PS00018">
    <property type="entry name" value="EF_HAND_1"/>
    <property type="match status" value="2"/>
</dbReference>
<dbReference type="InterPro" id="IPR011992">
    <property type="entry name" value="EF-hand-dom_pair"/>
</dbReference>
<dbReference type="SMART" id="SM00054">
    <property type="entry name" value="EFh"/>
    <property type="match status" value="2"/>
</dbReference>
<dbReference type="PROSITE" id="PS50222">
    <property type="entry name" value="EF_HAND_2"/>
    <property type="match status" value="2"/>
</dbReference>
<dbReference type="InterPro" id="IPR018247">
    <property type="entry name" value="EF_Hand_1_Ca_BS"/>
</dbReference>
<evidence type="ECO:0000313" key="3">
    <source>
        <dbReference type="EMBL" id="TWI38246.1"/>
    </source>
</evidence>
<feature type="domain" description="EF-hand" evidence="2">
    <location>
        <begin position="32"/>
        <end position="67"/>
    </location>
</feature>
<feature type="signal peptide" evidence="1">
    <location>
        <begin position="1"/>
        <end position="26"/>
    </location>
</feature>
<dbReference type="Gene3D" id="1.10.238.10">
    <property type="entry name" value="EF-hand"/>
    <property type="match status" value="2"/>
</dbReference>
<dbReference type="GO" id="GO:0005509">
    <property type="term" value="F:calcium ion binding"/>
    <property type="evidence" value="ECO:0007669"/>
    <property type="project" value="InterPro"/>
</dbReference>
<dbReference type="EMBL" id="VLKU01000001">
    <property type="protein sequence ID" value="TWI38246.1"/>
    <property type="molecule type" value="Genomic_DNA"/>
</dbReference>
<proteinExistence type="predicted"/>
<keyword evidence="4" id="KW-1185">Reference proteome</keyword>
<feature type="chain" id="PRO_5021982805" description="EF-hand domain-containing protein" evidence="1">
    <location>
        <begin position="27"/>
        <end position="168"/>
    </location>
</feature>
<comment type="caution">
    <text evidence="3">The sequence shown here is derived from an EMBL/GenBank/DDBJ whole genome shotgun (WGS) entry which is preliminary data.</text>
</comment>
<protein>
    <recommendedName>
        <fullName evidence="2">EF-hand domain-containing protein</fullName>
    </recommendedName>
</protein>
<dbReference type="InterPro" id="IPR002048">
    <property type="entry name" value="EF_hand_dom"/>
</dbReference>
<gene>
    <name evidence="3" type="ORF">IQ24_00384</name>
</gene>
<evidence type="ECO:0000259" key="2">
    <source>
        <dbReference type="PROSITE" id="PS50222"/>
    </source>
</evidence>
<dbReference type="SUPFAM" id="SSF47473">
    <property type="entry name" value="EF-hand"/>
    <property type="match status" value="1"/>
</dbReference>
<evidence type="ECO:0000313" key="4">
    <source>
        <dbReference type="Proteomes" id="UP000316225"/>
    </source>
</evidence>
<keyword evidence="1" id="KW-0732">Signal</keyword>
<dbReference type="RefSeq" id="WP_145396016.1">
    <property type="nucleotide sequence ID" value="NZ_VLKU01000001.1"/>
</dbReference>
<organism evidence="3 4">
    <name type="scientific">Paracoccus sulfuroxidans</name>
    <dbReference type="NCBI Taxonomy" id="384678"/>
    <lineage>
        <taxon>Bacteria</taxon>
        <taxon>Pseudomonadati</taxon>
        <taxon>Pseudomonadota</taxon>
        <taxon>Alphaproteobacteria</taxon>
        <taxon>Rhodobacterales</taxon>
        <taxon>Paracoccaceae</taxon>
        <taxon>Paracoccus</taxon>
    </lineage>
</organism>
<sequence>MSNDFQLRPSWLAAAVLLGLSGAAFAQETSPPEIDVMNRIAEVYDQDGDDRISLDEFREFTRTAWRSMDTNGQGAVNKEEFMKWDPGFSFVAAERGKADSFTKLKEDIFDYWDSDDDGIATTDEVMANAEQEFKNSDTDGDGYVTGKDLAAGSPTFAAFIFGASPAAK</sequence>
<evidence type="ECO:0000256" key="1">
    <source>
        <dbReference type="SAM" id="SignalP"/>
    </source>
</evidence>
<dbReference type="OrthoDB" id="7858466at2"/>
<name>A0A562P2N1_9RHOB</name>
<dbReference type="AlphaFoldDB" id="A0A562P2N1"/>
<reference evidence="3 4" key="1">
    <citation type="journal article" date="2015" name="Stand. Genomic Sci.">
        <title>Genomic Encyclopedia of Bacterial and Archaeal Type Strains, Phase III: the genomes of soil and plant-associated and newly described type strains.</title>
        <authorList>
            <person name="Whitman W.B."/>
            <person name="Woyke T."/>
            <person name="Klenk H.P."/>
            <person name="Zhou Y."/>
            <person name="Lilburn T.G."/>
            <person name="Beck B.J."/>
            <person name="De Vos P."/>
            <person name="Vandamme P."/>
            <person name="Eisen J.A."/>
            <person name="Garrity G."/>
            <person name="Hugenholtz P."/>
            <person name="Kyrpides N.C."/>
        </authorList>
    </citation>
    <scope>NUCLEOTIDE SEQUENCE [LARGE SCALE GENOMIC DNA]</scope>
    <source>
        <strain evidence="3 4">CGMCC 1.5364</strain>
    </source>
</reference>
<accession>A0A562P2N1</accession>
<dbReference type="Proteomes" id="UP000316225">
    <property type="component" value="Unassembled WGS sequence"/>
</dbReference>
<feature type="domain" description="EF-hand" evidence="2">
    <location>
        <begin position="124"/>
        <end position="159"/>
    </location>
</feature>